<dbReference type="Gene3D" id="3.90.190.10">
    <property type="entry name" value="Protein tyrosine phosphatase superfamily"/>
    <property type="match status" value="1"/>
</dbReference>
<evidence type="ECO:0000256" key="1">
    <source>
        <dbReference type="ARBA" id="ARBA00004316"/>
    </source>
</evidence>
<dbReference type="SUPFAM" id="SSF52799">
    <property type="entry name" value="(Phosphotyrosine protein) phosphatases II"/>
    <property type="match status" value="1"/>
</dbReference>
<comment type="subcellular location">
    <subcellularLocation>
        <location evidence="1">Cell projection</location>
    </subcellularLocation>
</comment>
<feature type="domain" description="C2 tensin-type" evidence="8">
    <location>
        <begin position="152"/>
        <end position="283"/>
    </location>
</feature>
<evidence type="ECO:0000313" key="9">
    <source>
        <dbReference type="EMBL" id="GIQ86397.1"/>
    </source>
</evidence>
<dbReference type="InterPro" id="IPR029023">
    <property type="entry name" value="Tensin_phosphatase"/>
</dbReference>
<keyword evidence="4" id="KW-0966">Cell projection</keyword>
<dbReference type="InterPro" id="IPR035892">
    <property type="entry name" value="C2_domain_sf"/>
</dbReference>
<feature type="domain" description="Tyrosine specific protein phosphatases" evidence="6">
    <location>
        <begin position="58"/>
        <end position="110"/>
    </location>
</feature>
<evidence type="ECO:0000259" key="8">
    <source>
        <dbReference type="PROSITE" id="PS51182"/>
    </source>
</evidence>
<dbReference type="Pfam" id="PF10409">
    <property type="entry name" value="PTEN_C2"/>
    <property type="match status" value="1"/>
</dbReference>
<dbReference type="InterPro" id="IPR003595">
    <property type="entry name" value="Tyr_Pase_cat"/>
</dbReference>
<dbReference type="PROSITE" id="PS51182">
    <property type="entry name" value="C2_TENSIN"/>
    <property type="match status" value="1"/>
</dbReference>
<dbReference type="Proteomes" id="UP000265618">
    <property type="component" value="Unassembled WGS sequence"/>
</dbReference>
<dbReference type="InterPro" id="IPR014020">
    <property type="entry name" value="Tensin_C2-dom"/>
</dbReference>
<name>A0A9K3GKP1_9EUKA</name>
<comment type="similarity">
    <text evidence="2">Belongs to the PTEN phosphatase protein family.</text>
</comment>
<keyword evidence="3" id="KW-0378">Hydrolase</keyword>
<dbReference type="Gene3D" id="2.60.40.1110">
    <property type="match status" value="1"/>
</dbReference>
<evidence type="ECO:0000313" key="10">
    <source>
        <dbReference type="Proteomes" id="UP000265618"/>
    </source>
</evidence>
<dbReference type="EMBL" id="BDIP01002508">
    <property type="protein sequence ID" value="GIQ86397.1"/>
    <property type="molecule type" value="Genomic_DNA"/>
</dbReference>
<evidence type="ECO:0000256" key="3">
    <source>
        <dbReference type="ARBA" id="ARBA00022801"/>
    </source>
</evidence>
<organism evidence="9 10">
    <name type="scientific">Kipferlia bialata</name>
    <dbReference type="NCBI Taxonomy" id="797122"/>
    <lineage>
        <taxon>Eukaryota</taxon>
        <taxon>Metamonada</taxon>
        <taxon>Carpediemonas-like organisms</taxon>
        <taxon>Kipferlia</taxon>
    </lineage>
</organism>
<dbReference type="PROSITE" id="PS51181">
    <property type="entry name" value="PPASE_TENSIN"/>
    <property type="match status" value="1"/>
</dbReference>
<proteinExistence type="inferred from homology"/>
<dbReference type="GO" id="GO:0005829">
    <property type="term" value="C:cytosol"/>
    <property type="evidence" value="ECO:0007669"/>
    <property type="project" value="TreeGrafter"/>
</dbReference>
<dbReference type="PROSITE" id="PS00383">
    <property type="entry name" value="TYR_PHOSPHATASE_1"/>
    <property type="match status" value="1"/>
</dbReference>
<feature type="domain" description="Phosphatase tensin-type" evidence="7">
    <location>
        <begin position="1"/>
        <end position="131"/>
    </location>
</feature>
<evidence type="ECO:0000259" key="6">
    <source>
        <dbReference type="PROSITE" id="PS50056"/>
    </source>
</evidence>
<dbReference type="SMART" id="SM01326">
    <property type="entry name" value="PTEN_C2"/>
    <property type="match status" value="1"/>
</dbReference>
<dbReference type="SUPFAM" id="SSF49562">
    <property type="entry name" value="C2 domain (Calcium/lipid-binding domain, CaLB)"/>
    <property type="match status" value="1"/>
</dbReference>
<dbReference type="InterPro" id="IPR000387">
    <property type="entry name" value="Tyr_Pase_dom"/>
</dbReference>
<dbReference type="PROSITE" id="PS50056">
    <property type="entry name" value="TYR_PHOSPHATASE_2"/>
    <property type="match status" value="1"/>
</dbReference>
<dbReference type="SMART" id="SM00404">
    <property type="entry name" value="PTPc_motif"/>
    <property type="match status" value="1"/>
</dbReference>
<feature type="region of interest" description="Disordered" evidence="5">
    <location>
        <begin position="460"/>
        <end position="517"/>
    </location>
</feature>
<feature type="compositionally biased region" description="Acidic residues" evidence="5">
    <location>
        <begin position="486"/>
        <end position="498"/>
    </location>
</feature>
<gene>
    <name evidence="9" type="ORF">KIPB_008246</name>
</gene>
<dbReference type="PANTHER" id="PTHR12305">
    <property type="entry name" value="PHOSPHATASE WITH HOMOLOGY TO TENSIN"/>
    <property type="match status" value="1"/>
</dbReference>
<comment type="caution">
    <text evidence="9">The sequence shown here is derived from an EMBL/GenBank/DDBJ whole genome shotgun (WGS) entry which is preliminary data.</text>
</comment>
<protein>
    <submittedName>
        <fullName evidence="9">Tyrosine/serine-protein phosphatase IphP-type</fullName>
    </submittedName>
</protein>
<sequence>MLDKNHRDSYFVFNLSEKNYDTSRFADRVLNFSFPDHHPPPLTMLFQICRAIQSWLMGDPTNVAVVHCKAGRGRTGTVIASYLQYAGVYAAAEDALVRFASMRSGSLGSQGVSVPSQLRYVYYFERVLQSVREKERDTKMRDRGKERAALWTVPARIENIIVSNLPCVVSGDPYVRVAVVISYGPSFITVHNTAWTGEDVVTDTRVPNNAVLFDTNITLRNDICIEVVATDRKNKADITIARAVLHTGFMGPGVHTLQKKDLDVAVKKKSWPNLTVSLSLSVGQEKDLPNDQYMDVLDVREMLQGRMIDPALIRRIDQGQSQGKIRVAKTESVTWPQGEEGQSNCIAGGLRSDLSQVYIGRGSKMYSVLPPRAPVEGADNDQSIEEVYDTHGPSLSSVHCDPLSSMYITAIAGRSVLLLAEGDTPSSPLSCLMDIPVAHPSQSVVPTSAVLLRHFLPRERERERETAAPETDIDSVDRGRERERESDAEDSSTSDEPLDGSPRPAKSADVSPEVHRGYNQLSPLLAAPFYIDEREREAEDASGEQALGDIDLDASSMGRCVWVCVVGTSAGTVELHLLSGLGEGEGEGEGECVEECSSVCVHSVSLSGVEGSEGDSCTNPVELLLTGVSVAEGGSGNVLVAAEQAGGLYSYRLEALEALDGQEEGGVREGDSTGCSLRLVPVSTYKKDNVPLRPRVLELYRERLIVGGGETEAERVAAQEAGRPRDAKPRVALRAFGIGGASSDALGPGMEAYRHPSPGCVLGLSVVVIERAVTPKDSKGDTPRGARQEEAGEEETFVGLLSLTPTHLCLFDPKLGVAVHSVPIEKRPGKAPLAMCLLGMDSVAVLLEDGCVQLFAAKFR</sequence>
<dbReference type="AlphaFoldDB" id="A0A9K3GKP1"/>
<reference evidence="9 10" key="1">
    <citation type="journal article" date="2018" name="PLoS ONE">
        <title>The draft genome of Kipferlia bialata reveals reductive genome evolution in fornicate parasites.</title>
        <authorList>
            <person name="Tanifuji G."/>
            <person name="Takabayashi S."/>
            <person name="Kume K."/>
            <person name="Takagi M."/>
            <person name="Nakayama T."/>
            <person name="Kamikawa R."/>
            <person name="Inagaki Y."/>
            <person name="Hashimoto T."/>
        </authorList>
    </citation>
    <scope>NUCLEOTIDE SEQUENCE [LARGE SCALE GENOMIC DNA]</scope>
    <source>
        <strain evidence="9">NY0173</strain>
    </source>
</reference>
<evidence type="ECO:0000256" key="4">
    <source>
        <dbReference type="ARBA" id="ARBA00023273"/>
    </source>
</evidence>
<dbReference type="InterPro" id="IPR051281">
    <property type="entry name" value="Dual-spec_lipid-protein_phosph"/>
</dbReference>
<dbReference type="CDD" id="cd14497">
    <property type="entry name" value="PTP_PTEN-like"/>
    <property type="match status" value="1"/>
</dbReference>
<accession>A0A9K3GKP1</accession>
<evidence type="ECO:0000256" key="5">
    <source>
        <dbReference type="SAM" id="MobiDB-lite"/>
    </source>
</evidence>
<evidence type="ECO:0000259" key="7">
    <source>
        <dbReference type="PROSITE" id="PS51181"/>
    </source>
</evidence>
<evidence type="ECO:0000256" key="2">
    <source>
        <dbReference type="ARBA" id="ARBA00007881"/>
    </source>
</evidence>
<dbReference type="InterPro" id="IPR029021">
    <property type="entry name" value="Prot-tyrosine_phosphatase-like"/>
</dbReference>
<feature type="compositionally biased region" description="Basic and acidic residues" evidence="5">
    <location>
        <begin position="475"/>
        <end position="485"/>
    </location>
</feature>
<dbReference type="InterPro" id="IPR016130">
    <property type="entry name" value="Tyr_Pase_AS"/>
</dbReference>
<dbReference type="GO" id="GO:0016314">
    <property type="term" value="F:phosphatidylinositol-3,4,5-trisphosphate 3-phosphatase activity"/>
    <property type="evidence" value="ECO:0007669"/>
    <property type="project" value="TreeGrafter"/>
</dbReference>
<keyword evidence="10" id="KW-1185">Reference proteome</keyword>
<dbReference type="OrthoDB" id="16692at2759"/>
<dbReference type="GO" id="GO:0042995">
    <property type="term" value="C:cell projection"/>
    <property type="evidence" value="ECO:0007669"/>
    <property type="project" value="UniProtKB-SubCell"/>
</dbReference>
<dbReference type="Pfam" id="PF22785">
    <property type="entry name" value="Tc-R-P"/>
    <property type="match status" value="1"/>
</dbReference>